<keyword evidence="6 8" id="KW-0472">Membrane</keyword>
<accession>A0ABT1XLQ6</accession>
<keyword evidence="2 8" id="KW-0813">Transport</keyword>
<evidence type="ECO:0000259" key="13">
    <source>
        <dbReference type="Pfam" id="PF07715"/>
    </source>
</evidence>
<name>A0ABT1XLQ6_9SPHN</name>
<sequence>MNRSSKFSVNRSLLVLPLVSLALVQPVQAQDTAQQADAESEKTSDDFHDRRYDRFGELIVTAIGVTQLDVLAGTSVVEGIELQRSLESQIGEVLVDLPGVSASSFSPGASRPVLRGFQGERVRVLVDGIGSIDVSNTSVDHATSIDPLTAESIEVLRGPAVLLYGSQAIGGAVNVIDKRIPQRMLREPFHIDATVSADTAYDLREAGASLDIPAGSGFVFHIDGSYRDTDDVEIPGFVVSPLLRADLLAVADEEEEEGEFEEADELREAANRRGVLPSSDTRTWTGNAGFAFFEGDSNLGASFGIYDTRYGVPSRPGAGHHHGEEGEEGEAEEEGEETVSIDLRQYRADMRGVLALGDGFFKSLNTRVGYSDYTHTEFEGAEVGTVFDVQGLEARAVLEQNARGPWYGSIGTQYYFRDFDAFGAEAYVPKNRTDQFALFALQEFDLGLVELEAAGRWETTDVESLAVGFERSFDTFSGALGIAHETDGGLRFGVNASRAERAPSAEELLSNGPHIATQAFEIGDPNLRTERALGLEAFVRGKLGPANISLAVYRNWFDNYVYLDATGEEEDDLPVFTYLQSDADWFGVEAQVYYTLFDSSDLTVAADLRGDYIRAELADGTPIPRIPPLSLLGALEAQTSRFDGRIEVKYTDGQDRVAAFETPSDSFTFVNASLAWKPLLGNDNVTVLAQVDNIFDTEGRRHASFTKDYVPLAGRNFKLSVRTSF</sequence>
<dbReference type="PANTHER" id="PTHR30069:SF40">
    <property type="entry name" value="TONB-DEPENDENT RECEPTOR NMB0964-RELATED"/>
    <property type="match status" value="1"/>
</dbReference>
<dbReference type="InterPro" id="IPR012910">
    <property type="entry name" value="Plug_dom"/>
</dbReference>
<comment type="caution">
    <text evidence="14">The sequence shown here is derived from an EMBL/GenBank/DDBJ whole genome shotgun (WGS) entry which is preliminary data.</text>
</comment>
<dbReference type="InterPro" id="IPR039426">
    <property type="entry name" value="TonB-dep_rcpt-like"/>
</dbReference>
<dbReference type="InterPro" id="IPR036942">
    <property type="entry name" value="Beta-barrel_TonB_sf"/>
</dbReference>
<keyword evidence="7 8" id="KW-0998">Cell outer membrane</keyword>
<keyword evidence="15" id="KW-1185">Reference proteome</keyword>
<evidence type="ECO:0000313" key="14">
    <source>
        <dbReference type="EMBL" id="MCR2832600.1"/>
    </source>
</evidence>
<dbReference type="InterPro" id="IPR000531">
    <property type="entry name" value="Beta-barrel_TonB"/>
</dbReference>
<dbReference type="SUPFAM" id="SSF56935">
    <property type="entry name" value="Porins"/>
    <property type="match status" value="1"/>
</dbReference>
<evidence type="ECO:0000256" key="3">
    <source>
        <dbReference type="ARBA" id="ARBA00022452"/>
    </source>
</evidence>
<keyword evidence="14" id="KW-0675">Receptor</keyword>
<evidence type="ECO:0000256" key="9">
    <source>
        <dbReference type="RuleBase" id="RU003357"/>
    </source>
</evidence>
<feature type="compositionally biased region" description="Acidic residues" evidence="10">
    <location>
        <begin position="325"/>
        <end position="338"/>
    </location>
</feature>
<feature type="signal peptide" evidence="11">
    <location>
        <begin position="1"/>
        <end position="29"/>
    </location>
</feature>
<feature type="region of interest" description="Disordered" evidence="10">
    <location>
        <begin position="314"/>
        <end position="338"/>
    </location>
</feature>
<evidence type="ECO:0000256" key="11">
    <source>
        <dbReference type="SAM" id="SignalP"/>
    </source>
</evidence>
<dbReference type="Gene3D" id="2.170.130.10">
    <property type="entry name" value="TonB-dependent receptor, plug domain"/>
    <property type="match status" value="1"/>
</dbReference>
<evidence type="ECO:0000313" key="15">
    <source>
        <dbReference type="Proteomes" id="UP001206067"/>
    </source>
</evidence>
<dbReference type="Pfam" id="PF00593">
    <property type="entry name" value="TonB_dep_Rec_b-barrel"/>
    <property type="match status" value="1"/>
</dbReference>
<keyword evidence="4 8" id="KW-0812">Transmembrane</keyword>
<dbReference type="PROSITE" id="PS52016">
    <property type="entry name" value="TONB_DEPENDENT_REC_3"/>
    <property type="match status" value="1"/>
</dbReference>
<reference evidence="14 15" key="1">
    <citation type="submission" date="2022-08" db="EMBL/GenBank/DDBJ databases">
        <title>Polyphasic taxonomy analysis of Qipengyuania sp.RS5-5.</title>
        <authorList>
            <person name="Xamxidin M."/>
            <person name="Wu M."/>
        </authorList>
    </citation>
    <scope>NUCLEOTIDE SEQUENCE [LARGE SCALE GENOMIC DNA]</scope>
    <source>
        <strain evidence="14 15">RS5-5</strain>
    </source>
</reference>
<dbReference type="Gene3D" id="2.40.170.20">
    <property type="entry name" value="TonB-dependent receptor, beta-barrel domain"/>
    <property type="match status" value="1"/>
</dbReference>
<gene>
    <name evidence="14" type="ORF">NSO95_01460</name>
</gene>
<evidence type="ECO:0000256" key="6">
    <source>
        <dbReference type="ARBA" id="ARBA00023136"/>
    </source>
</evidence>
<feature type="domain" description="TonB-dependent receptor-like beta-barrel" evidence="12">
    <location>
        <begin position="278"/>
        <end position="694"/>
    </location>
</feature>
<evidence type="ECO:0000256" key="5">
    <source>
        <dbReference type="ARBA" id="ARBA00023077"/>
    </source>
</evidence>
<evidence type="ECO:0000259" key="12">
    <source>
        <dbReference type="Pfam" id="PF00593"/>
    </source>
</evidence>
<evidence type="ECO:0000256" key="8">
    <source>
        <dbReference type="PROSITE-ProRule" id="PRU01360"/>
    </source>
</evidence>
<feature type="domain" description="TonB-dependent receptor plug" evidence="13">
    <location>
        <begin position="68"/>
        <end position="172"/>
    </location>
</feature>
<evidence type="ECO:0000256" key="2">
    <source>
        <dbReference type="ARBA" id="ARBA00022448"/>
    </source>
</evidence>
<evidence type="ECO:0000256" key="10">
    <source>
        <dbReference type="SAM" id="MobiDB-lite"/>
    </source>
</evidence>
<dbReference type="EMBL" id="JANKHH010000001">
    <property type="protein sequence ID" value="MCR2832600.1"/>
    <property type="molecule type" value="Genomic_DNA"/>
</dbReference>
<evidence type="ECO:0000256" key="4">
    <source>
        <dbReference type="ARBA" id="ARBA00022692"/>
    </source>
</evidence>
<keyword evidence="5 9" id="KW-0798">TonB box</keyword>
<dbReference type="InterPro" id="IPR037066">
    <property type="entry name" value="Plug_dom_sf"/>
</dbReference>
<keyword evidence="3 8" id="KW-1134">Transmembrane beta strand</keyword>
<comment type="similarity">
    <text evidence="8 9">Belongs to the TonB-dependent receptor family.</text>
</comment>
<comment type="subcellular location">
    <subcellularLocation>
        <location evidence="1 8">Cell outer membrane</location>
        <topology evidence="1 8">Multi-pass membrane protein</topology>
    </subcellularLocation>
</comment>
<dbReference type="CDD" id="cd01347">
    <property type="entry name" value="ligand_gated_channel"/>
    <property type="match status" value="1"/>
</dbReference>
<organism evidence="14 15">
    <name type="scientific">Parerythrobacter lacustris</name>
    <dbReference type="NCBI Taxonomy" id="2969984"/>
    <lineage>
        <taxon>Bacteria</taxon>
        <taxon>Pseudomonadati</taxon>
        <taxon>Pseudomonadota</taxon>
        <taxon>Alphaproteobacteria</taxon>
        <taxon>Sphingomonadales</taxon>
        <taxon>Erythrobacteraceae</taxon>
        <taxon>Parerythrobacter</taxon>
    </lineage>
</organism>
<evidence type="ECO:0000256" key="1">
    <source>
        <dbReference type="ARBA" id="ARBA00004571"/>
    </source>
</evidence>
<keyword evidence="11" id="KW-0732">Signal</keyword>
<feature type="chain" id="PRO_5045916540" evidence="11">
    <location>
        <begin position="30"/>
        <end position="725"/>
    </location>
</feature>
<dbReference type="Pfam" id="PF07715">
    <property type="entry name" value="Plug"/>
    <property type="match status" value="1"/>
</dbReference>
<dbReference type="PANTHER" id="PTHR30069">
    <property type="entry name" value="TONB-DEPENDENT OUTER MEMBRANE RECEPTOR"/>
    <property type="match status" value="1"/>
</dbReference>
<dbReference type="RefSeq" id="WP_257594362.1">
    <property type="nucleotide sequence ID" value="NZ_JANKHH010000001.1"/>
</dbReference>
<dbReference type="Proteomes" id="UP001206067">
    <property type="component" value="Unassembled WGS sequence"/>
</dbReference>
<evidence type="ECO:0000256" key="7">
    <source>
        <dbReference type="ARBA" id="ARBA00023237"/>
    </source>
</evidence>
<protein>
    <submittedName>
        <fullName evidence="14">TonB-dependent receptor</fullName>
    </submittedName>
</protein>
<proteinExistence type="inferred from homology"/>